<dbReference type="InterPro" id="IPR011010">
    <property type="entry name" value="DNA_brk_join_enz"/>
</dbReference>
<comment type="caution">
    <text evidence="7">The sequence shown here is derived from an EMBL/GenBank/DDBJ whole genome shotgun (WGS) entry which is preliminary data.</text>
</comment>
<keyword evidence="3" id="KW-0233">DNA recombination</keyword>
<dbReference type="InterPro" id="IPR004107">
    <property type="entry name" value="Integrase_SAM-like_N"/>
</dbReference>
<keyword evidence="8" id="KW-1185">Reference proteome</keyword>
<dbReference type="EMBL" id="WHOR01000154">
    <property type="protein sequence ID" value="NUB21219.1"/>
    <property type="molecule type" value="Genomic_DNA"/>
</dbReference>
<proteinExistence type="predicted"/>
<evidence type="ECO:0000256" key="1">
    <source>
        <dbReference type="ARBA" id="ARBA00022908"/>
    </source>
</evidence>
<reference evidence="7 8" key="1">
    <citation type="submission" date="2019-10" db="EMBL/GenBank/DDBJ databases">
        <title>Genome sequence of Azospirillum formosense CC-Nfb-7.</title>
        <authorList>
            <person name="Ambrosini A."/>
            <person name="Sant'Anna F.H."/>
            <person name="Cassan F.D."/>
            <person name="Souza E.M."/>
            <person name="Passaglia L.M.P."/>
        </authorList>
    </citation>
    <scope>NUCLEOTIDE SEQUENCE [LARGE SCALE GENOMIC DNA]</scope>
    <source>
        <strain evidence="7 8">CC-NFb-7</strain>
    </source>
</reference>
<evidence type="ECO:0000256" key="4">
    <source>
        <dbReference type="PROSITE-ProRule" id="PRU01248"/>
    </source>
</evidence>
<dbReference type="SUPFAM" id="SSF56349">
    <property type="entry name" value="DNA breaking-rejoining enzymes"/>
    <property type="match status" value="1"/>
</dbReference>
<feature type="domain" description="Tyr recombinase" evidence="5">
    <location>
        <begin position="88"/>
        <end position="262"/>
    </location>
</feature>
<gene>
    <name evidence="7" type="ORF">GBZ26_18720</name>
</gene>
<dbReference type="Pfam" id="PF02899">
    <property type="entry name" value="Phage_int_SAM_1"/>
    <property type="match status" value="1"/>
</dbReference>
<dbReference type="PANTHER" id="PTHR30349:SF90">
    <property type="entry name" value="TYROSINE RECOMBINASE XERD"/>
    <property type="match status" value="1"/>
</dbReference>
<dbReference type="InterPro" id="IPR044068">
    <property type="entry name" value="CB"/>
</dbReference>
<dbReference type="InterPro" id="IPR050090">
    <property type="entry name" value="Tyrosine_recombinase_XerCD"/>
</dbReference>
<keyword evidence="2 4" id="KW-0238">DNA-binding</keyword>
<dbReference type="Gene3D" id="1.10.443.10">
    <property type="entry name" value="Intergrase catalytic core"/>
    <property type="match status" value="1"/>
</dbReference>
<evidence type="ECO:0000313" key="7">
    <source>
        <dbReference type="EMBL" id="NUB21219.1"/>
    </source>
</evidence>
<dbReference type="PROSITE" id="PS51900">
    <property type="entry name" value="CB"/>
    <property type="match status" value="1"/>
</dbReference>
<evidence type="ECO:0000259" key="6">
    <source>
        <dbReference type="PROSITE" id="PS51900"/>
    </source>
</evidence>
<protein>
    <submittedName>
        <fullName evidence="7">Tyrosine-type recombinase/integrase</fullName>
    </submittedName>
</protein>
<dbReference type="PANTHER" id="PTHR30349">
    <property type="entry name" value="PHAGE INTEGRASE-RELATED"/>
    <property type="match status" value="1"/>
</dbReference>
<dbReference type="PROSITE" id="PS51898">
    <property type="entry name" value="TYR_RECOMBINASE"/>
    <property type="match status" value="1"/>
</dbReference>
<evidence type="ECO:0000259" key="5">
    <source>
        <dbReference type="PROSITE" id="PS51898"/>
    </source>
</evidence>
<dbReference type="Proteomes" id="UP000639419">
    <property type="component" value="Unassembled WGS sequence"/>
</dbReference>
<dbReference type="InterPro" id="IPR013762">
    <property type="entry name" value="Integrase-like_cat_sf"/>
</dbReference>
<dbReference type="InterPro" id="IPR010998">
    <property type="entry name" value="Integrase_recombinase_N"/>
</dbReference>
<keyword evidence="1" id="KW-0229">DNA integration</keyword>
<name>A0ABX2KX42_9PROT</name>
<dbReference type="Pfam" id="PF00589">
    <property type="entry name" value="Phage_integrase"/>
    <property type="match status" value="1"/>
</dbReference>
<sequence length="264" mass="27799">MWLHGRGRHTRRAYAADAAAFRAAVGTPLRAVTLGALQAFADTLAGRAPASRARALSAVKSLLAFAHRLGYLPFDVGAAVAVPPVKGTLAERILDEAAVHRLLALEPTPRNQVLLRLLYAAGLRVSELCGLTWRDAQPRDGAGQLTVFGKGGKTRVVLLSAGTWAALQGLRGTAAADAPLFRSRKGGALDPSAVGRVVKAAARRAGLDERLSAHWLRHAHASHALDRGAPIHLVQATLGHASVATTGRYLHARPSDSSARYLAV</sequence>
<feature type="domain" description="Core-binding (CB)" evidence="6">
    <location>
        <begin position="1"/>
        <end position="67"/>
    </location>
</feature>
<dbReference type="InterPro" id="IPR002104">
    <property type="entry name" value="Integrase_catalytic"/>
</dbReference>
<dbReference type="Gene3D" id="1.10.150.130">
    <property type="match status" value="1"/>
</dbReference>
<organism evidence="7 8">
    <name type="scientific">Azospirillum formosense</name>
    <dbReference type="NCBI Taxonomy" id="861533"/>
    <lineage>
        <taxon>Bacteria</taxon>
        <taxon>Pseudomonadati</taxon>
        <taxon>Pseudomonadota</taxon>
        <taxon>Alphaproteobacteria</taxon>
        <taxon>Rhodospirillales</taxon>
        <taxon>Azospirillaceae</taxon>
        <taxon>Azospirillum</taxon>
    </lineage>
</organism>
<evidence type="ECO:0000256" key="2">
    <source>
        <dbReference type="ARBA" id="ARBA00023125"/>
    </source>
</evidence>
<evidence type="ECO:0000256" key="3">
    <source>
        <dbReference type="ARBA" id="ARBA00023172"/>
    </source>
</evidence>
<evidence type="ECO:0000313" key="8">
    <source>
        <dbReference type="Proteomes" id="UP000639419"/>
    </source>
</evidence>
<accession>A0ABX2KX42</accession>